<accession>A0A8T0KXX1</accession>
<sequence>MRYEIASWVGVAGWDAAMALGNENGAAVLNKRWRRRSNEVVATKRRNDGADLERIDEAGGGSGRSRSGADL</sequence>
<dbReference type="EMBL" id="JABFOF010000002">
    <property type="protein sequence ID" value="KAG2404556.1"/>
    <property type="molecule type" value="Genomic_DNA"/>
</dbReference>
<organism evidence="2 3">
    <name type="scientific">Phaseolus angularis</name>
    <name type="common">Azuki bean</name>
    <name type="synonym">Vigna angularis</name>
    <dbReference type="NCBI Taxonomy" id="3914"/>
    <lineage>
        <taxon>Eukaryota</taxon>
        <taxon>Viridiplantae</taxon>
        <taxon>Streptophyta</taxon>
        <taxon>Embryophyta</taxon>
        <taxon>Tracheophyta</taxon>
        <taxon>Spermatophyta</taxon>
        <taxon>Magnoliopsida</taxon>
        <taxon>eudicotyledons</taxon>
        <taxon>Gunneridae</taxon>
        <taxon>Pentapetalae</taxon>
        <taxon>rosids</taxon>
        <taxon>fabids</taxon>
        <taxon>Fabales</taxon>
        <taxon>Fabaceae</taxon>
        <taxon>Papilionoideae</taxon>
        <taxon>50 kb inversion clade</taxon>
        <taxon>NPAAA clade</taxon>
        <taxon>indigoferoid/millettioid clade</taxon>
        <taxon>Phaseoleae</taxon>
        <taxon>Vigna</taxon>
    </lineage>
</organism>
<evidence type="ECO:0000313" key="2">
    <source>
        <dbReference type="EMBL" id="KAG2404556.1"/>
    </source>
</evidence>
<reference evidence="2 3" key="1">
    <citation type="submission" date="2020-05" db="EMBL/GenBank/DDBJ databases">
        <title>Vigna angularis (adzuki bean) Var. LongXiaoDou No. 4 denovo assembly.</title>
        <authorList>
            <person name="Xiang H."/>
        </authorList>
    </citation>
    <scope>NUCLEOTIDE SEQUENCE [LARGE SCALE GENOMIC DNA]</scope>
    <source>
        <tissue evidence="2">Leaf</tissue>
    </source>
</reference>
<name>A0A8T0KXX1_PHAAN</name>
<dbReference type="AlphaFoldDB" id="A0A8T0KXX1"/>
<protein>
    <submittedName>
        <fullName evidence="2">Uncharacterized protein</fullName>
    </submittedName>
</protein>
<gene>
    <name evidence="2" type="ORF">HKW66_Vig0114780</name>
</gene>
<dbReference type="Proteomes" id="UP000743370">
    <property type="component" value="Unassembled WGS sequence"/>
</dbReference>
<feature type="region of interest" description="Disordered" evidence="1">
    <location>
        <begin position="51"/>
        <end position="71"/>
    </location>
</feature>
<evidence type="ECO:0000256" key="1">
    <source>
        <dbReference type="SAM" id="MobiDB-lite"/>
    </source>
</evidence>
<evidence type="ECO:0000313" key="3">
    <source>
        <dbReference type="Proteomes" id="UP000743370"/>
    </source>
</evidence>
<proteinExistence type="predicted"/>
<comment type="caution">
    <text evidence="2">The sequence shown here is derived from an EMBL/GenBank/DDBJ whole genome shotgun (WGS) entry which is preliminary data.</text>
</comment>